<dbReference type="EMBL" id="BAAARY010000001">
    <property type="protein sequence ID" value="GAA2510552.1"/>
    <property type="molecule type" value="Genomic_DNA"/>
</dbReference>
<name>A0ABN3N1Q4_9ACTN</name>
<keyword evidence="1" id="KW-0479">Metal-binding</keyword>
<sequence>MPVGPDGWFEASKPIAVDGIKARSQRGRIGARWWSRRFTDLLESICDGGRLTRGRAYARKGQVLYLSVAPGVVTALVQGSRPDPYQATVRIPVFDSDAWAAVYAALRSQARFRALLLAGEMPPEIVDVFAAAGHPLFPDRLDLDCACPDWGSPCKHLSAALYLLAEAFDDDPFLVLAWRGRDRQELLDALRSPTVLPTGDARAESDDADDGAPLTPADWYSCGMSLAELRERVAVPATGTPELLLRSLAPPPVTVRHIPLVDVLRAPYRRLADNAES</sequence>
<keyword evidence="1" id="KW-0862">Zinc</keyword>
<dbReference type="Proteomes" id="UP001499978">
    <property type="component" value="Unassembled WGS sequence"/>
</dbReference>
<dbReference type="InterPro" id="IPR007527">
    <property type="entry name" value="Znf_SWIM"/>
</dbReference>
<organism evidence="3 4">
    <name type="scientific">Pilimelia columellifera subsp. columellifera</name>
    <dbReference type="NCBI Taxonomy" id="706583"/>
    <lineage>
        <taxon>Bacteria</taxon>
        <taxon>Bacillati</taxon>
        <taxon>Actinomycetota</taxon>
        <taxon>Actinomycetes</taxon>
        <taxon>Micromonosporales</taxon>
        <taxon>Micromonosporaceae</taxon>
        <taxon>Pilimelia</taxon>
    </lineage>
</organism>
<dbReference type="PROSITE" id="PS50966">
    <property type="entry name" value="ZF_SWIM"/>
    <property type="match status" value="1"/>
</dbReference>
<evidence type="ECO:0000313" key="3">
    <source>
        <dbReference type="EMBL" id="GAA2510552.1"/>
    </source>
</evidence>
<proteinExistence type="predicted"/>
<evidence type="ECO:0000256" key="1">
    <source>
        <dbReference type="PROSITE-ProRule" id="PRU00325"/>
    </source>
</evidence>
<reference evidence="3 4" key="1">
    <citation type="journal article" date="2019" name="Int. J. Syst. Evol. Microbiol.">
        <title>The Global Catalogue of Microorganisms (GCM) 10K type strain sequencing project: providing services to taxonomists for standard genome sequencing and annotation.</title>
        <authorList>
            <consortium name="The Broad Institute Genomics Platform"/>
            <consortium name="The Broad Institute Genome Sequencing Center for Infectious Disease"/>
            <person name="Wu L."/>
            <person name="Ma J."/>
        </authorList>
    </citation>
    <scope>NUCLEOTIDE SEQUENCE [LARGE SCALE GENOMIC DNA]</scope>
    <source>
        <strain evidence="3 4">JCM 3367</strain>
    </source>
</reference>
<evidence type="ECO:0000259" key="2">
    <source>
        <dbReference type="PROSITE" id="PS50966"/>
    </source>
</evidence>
<comment type="caution">
    <text evidence="3">The sequence shown here is derived from an EMBL/GenBank/DDBJ whole genome shotgun (WGS) entry which is preliminary data.</text>
</comment>
<keyword evidence="1" id="KW-0863">Zinc-finger</keyword>
<feature type="domain" description="SWIM-type" evidence="2">
    <location>
        <begin position="137"/>
        <end position="165"/>
    </location>
</feature>
<dbReference type="RefSeq" id="WP_344166742.1">
    <property type="nucleotide sequence ID" value="NZ_BAAARY010000001.1"/>
</dbReference>
<accession>A0ABN3N1Q4</accession>
<keyword evidence="4" id="KW-1185">Reference proteome</keyword>
<gene>
    <name evidence="3" type="ORF">GCM10010201_01570</name>
</gene>
<protein>
    <submittedName>
        <fullName evidence="3">SWIM zinc finger family protein</fullName>
    </submittedName>
</protein>
<dbReference type="PANTHER" id="PTHR38133:SF1">
    <property type="entry name" value="SLR1429 PROTEIN"/>
    <property type="match status" value="1"/>
</dbReference>
<evidence type="ECO:0000313" key="4">
    <source>
        <dbReference type="Proteomes" id="UP001499978"/>
    </source>
</evidence>
<dbReference type="PANTHER" id="PTHR38133">
    <property type="entry name" value="SLR1429 PROTEIN"/>
    <property type="match status" value="1"/>
</dbReference>